<accession>A0A1R0KS51</accession>
<proteinExistence type="predicted"/>
<sequence length="81" mass="9478">MIVAHFYDIESGRLDIPLPRAGGVTDLLTRRATQFRRGKVNDPCKWVLLVLAKEEQPRRHRSHADWKPIWPLWTTAPRKHA</sequence>
<reference evidence="1 2" key="1">
    <citation type="submission" date="2016-01" db="EMBL/GenBank/DDBJ databases">
        <title>Amycolatopsis coloradensis genome sequencing and assembly.</title>
        <authorList>
            <person name="Mayilraj S."/>
        </authorList>
    </citation>
    <scope>NUCLEOTIDE SEQUENCE [LARGE SCALE GENOMIC DNA]</scope>
    <source>
        <strain evidence="1 2">DSM 44225</strain>
    </source>
</reference>
<organism evidence="1 2">
    <name type="scientific">Amycolatopsis coloradensis</name>
    <dbReference type="NCBI Taxonomy" id="76021"/>
    <lineage>
        <taxon>Bacteria</taxon>
        <taxon>Bacillati</taxon>
        <taxon>Actinomycetota</taxon>
        <taxon>Actinomycetes</taxon>
        <taxon>Pseudonocardiales</taxon>
        <taxon>Pseudonocardiaceae</taxon>
        <taxon>Amycolatopsis</taxon>
    </lineage>
</organism>
<name>A0A1R0KS51_9PSEU</name>
<evidence type="ECO:0000313" key="1">
    <source>
        <dbReference type="EMBL" id="OLZ50680.1"/>
    </source>
</evidence>
<dbReference type="EMBL" id="MQUQ01000010">
    <property type="protein sequence ID" value="OLZ50680.1"/>
    <property type="molecule type" value="Genomic_DNA"/>
</dbReference>
<dbReference type="AlphaFoldDB" id="A0A1R0KS51"/>
<protein>
    <submittedName>
        <fullName evidence="1">Uncharacterized protein</fullName>
    </submittedName>
</protein>
<gene>
    <name evidence="1" type="ORF">BS329_19955</name>
</gene>
<evidence type="ECO:0000313" key="2">
    <source>
        <dbReference type="Proteomes" id="UP000187486"/>
    </source>
</evidence>
<comment type="caution">
    <text evidence="1">The sequence shown here is derived from an EMBL/GenBank/DDBJ whole genome shotgun (WGS) entry which is preliminary data.</text>
</comment>
<dbReference type="STRING" id="76021.BS329_19955"/>
<dbReference type="Proteomes" id="UP000187486">
    <property type="component" value="Unassembled WGS sequence"/>
</dbReference>
<keyword evidence="2" id="KW-1185">Reference proteome</keyword>